<dbReference type="Gene3D" id="3.40.50.300">
    <property type="entry name" value="P-loop containing nucleotide triphosphate hydrolases"/>
    <property type="match status" value="1"/>
</dbReference>
<gene>
    <name evidence="2" type="ORF">CIT40_12605</name>
</gene>
<organism evidence="2 3">
    <name type="scientific">Bradyrhizobium amphicarpaeae</name>
    <dbReference type="NCBI Taxonomy" id="1404768"/>
    <lineage>
        <taxon>Bacteria</taxon>
        <taxon>Pseudomonadati</taxon>
        <taxon>Pseudomonadota</taxon>
        <taxon>Alphaproteobacteria</taxon>
        <taxon>Hyphomicrobiales</taxon>
        <taxon>Nitrobacteraceae</taxon>
        <taxon>Bradyrhizobium</taxon>
    </lineage>
</organism>
<dbReference type="GO" id="GO:0005524">
    <property type="term" value="F:ATP binding"/>
    <property type="evidence" value="ECO:0007669"/>
    <property type="project" value="InterPro"/>
</dbReference>
<dbReference type="SUPFAM" id="SSF52540">
    <property type="entry name" value="P-loop containing nucleoside triphosphate hydrolases"/>
    <property type="match status" value="1"/>
</dbReference>
<dbReference type="PANTHER" id="PTHR43581">
    <property type="entry name" value="ATP/GTP PHOSPHATASE"/>
    <property type="match status" value="1"/>
</dbReference>
<proteinExistence type="predicted"/>
<dbReference type="InterPro" id="IPR027417">
    <property type="entry name" value="P-loop_NTPase"/>
</dbReference>
<dbReference type="KEGG" id="brq:CIT40_12605"/>
<dbReference type="InterPro" id="IPR003593">
    <property type="entry name" value="AAA+_ATPase"/>
</dbReference>
<evidence type="ECO:0000313" key="2">
    <source>
        <dbReference type="EMBL" id="AWM00791.1"/>
    </source>
</evidence>
<evidence type="ECO:0000259" key="1">
    <source>
        <dbReference type="SMART" id="SM00382"/>
    </source>
</evidence>
<dbReference type="SMART" id="SM00382">
    <property type="entry name" value="AAA"/>
    <property type="match status" value="1"/>
</dbReference>
<dbReference type="OrthoDB" id="8255524at2"/>
<sequence length="553" mass="61394">MNQDEANGERQPSWRVFFGPKSTLADDSSFNTIHITESPDNWNDFGHQTGIDYEFRVLGTDHPVKSSGSIGFISSETGRTDRSLLSELVSLEREPQTPERPRPIFFTMLRDMEAYRLLVQALGAENARGALIAANDLVSLQEFSPTSDILERAVRTEVFSLSFMRSSDAFFAFKNAGSVLRGLSNEELGRLSSTFAIRFQLPGRESEHDLKFSFDHDADLPKRIAIVIGKNGVGKSQALGRIARAAIDGSSLLSDGTRGGRPLINRLLAFAPTNEAESVFPSDKRKRARIWYRRHSMNRSRRSRRGDYVSDLVVQVARSTQQIASNSRWDIFVEALGALASPRQIHLVSTLSADSYVSLADLTRGSEKQSLEKFAAINVRQEPVRVIDGQGYPLSSGEISFLKFAAQASLQIENGSLLLLDEPETHLHPNFISRFVALLNTLLESTGSAAIIATHSAYFVREVFREQVTILSIDAEGAVRSQRPNLRTFGADVGAISYFVFGEDEPSKLALEVESRLLARGLSWPEVYDRYKEELSLELLNALRAAIEGKSSK</sequence>
<dbReference type="AlphaFoldDB" id="A0A2U8PT25"/>
<dbReference type="InterPro" id="IPR051396">
    <property type="entry name" value="Bact_Antivir_Def_Nuclease"/>
</dbReference>
<feature type="domain" description="AAA+ ATPase" evidence="1">
    <location>
        <begin position="221"/>
        <end position="474"/>
    </location>
</feature>
<accession>A0A2U8PT25</accession>
<dbReference type="Pfam" id="PF13304">
    <property type="entry name" value="AAA_21"/>
    <property type="match status" value="1"/>
</dbReference>
<evidence type="ECO:0000313" key="3">
    <source>
        <dbReference type="Proteomes" id="UP000215884"/>
    </source>
</evidence>
<protein>
    <submittedName>
        <fullName evidence="2">AAA family ATPase</fullName>
    </submittedName>
</protein>
<dbReference type="RefSeq" id="WP_094896584.1">
    <property type="nucleotide sequence ID" value="NZ_CP029426.2"/>
</dbReference>
<dbReference type="Proteomes" id="UP000215884">
    <property type="component" value="Chromosome"/>
</dbReference>
<dbReference type="PANTHER" id="PTHR43581:SF2">
    <property type="entry name" value="EXCINUCLEASE ATPASE SUBUNIT"/>
    <property type="match status" value="1"/>
</dbReference>
<reference evidence="2 3" key="1">
    <citation type="journal article" date="2017" name="Syst. Appl. Microbiol.">
        <title>Soybeans inoculated with root zone soils of Canadian native legumes harbour diverse and novel Bradyrhizobium spp. that possess agricultural potential.</title>
        <authorList>
            <person name="Bromfield E.S.P."/>
            <person name="Cloutier S."/>
            <person name="Tambong J.T."/>
            <person name="Tran Thi T.V."/>
        </authorList>
    </citation>
    <scope>NUCLEOTIDE SEQUENCE [LARGE SCALE GENOMIC DNA]</scope>
    <source>
        <strain evidence="2 3">39S1MB</strain>
    </source>
</reference>
<name>A0A2U8PT25_9BRAD</name>
<dbReference type="GO" id="GO:0016887">
    <property type="term" value="F:ATP hydrolysis activity"/>
    <property type="evidence" value="ECO:0007669"/>
    <property type="project" value="InterPro"/>
</dbReference>
<dbReference type="InterPro" id="IPR003959">
    <property type="entry name" value="ATPase_AAA_core"/>
</dbReference>
<reference evidence="2 3" key="2">
    <citation type="journal article" date="2019" name="Int. J. Syst. Evol. Microbiol.">
        <title>Description and complete genome sequence of Bradyrhizobium amphicarpaeae sp. nov., harbouring photosystem and nitrogen-fixation genes.</title>
        <authorList>
            <person name="Bromfield E.S.P."/>
            <person name="Cloutier S."/>
            <person name="Nguyen H.D.T."/>
        </authorList>
    </citation>
    <scope>NUCLEOTIDE SEQUENCE [LARGE SCALE GENOMIC DNA]</scope>
    <source>
        <strain evidence="2 3">39S1MB</strain>
    </source>
</reference>
<keyword evidence="3" id="KW-1185">Reference proteome</keyword>
<dbReference type="EMBL" id="CP029426">
    <property type="protein sequence ID" value="AWM00791.1"/>
    <property type="molecule type" value="Genomic_DNA"/>
</dbReference>